<dbReference type="RefSeq" id="WP_228849538.1">
    <property type="nucleotide sequence ID" value="NZ_JADCKQ010000011.1"/>
</dbReference>
<gene>
    <name evidence="2" type="ORF">H1D41_14220</name>
</gene>
<evidence type="ECO:0000256" key="1">
    <source>
        <dbReference type="SAM" id="Coils"/>
    </source>
</evidence>
<dbReference type="Proteomes" id="UP000640583">
    <property type="component" value="Unassembled WGS sequence"/>
</dbReference>
<name>A0A8J7IKB6_9RHOB</name>
<keyword evidence="1" id="KW-0175">Coiled coil</keyword>
<organism evidence="2 3">
    <name type="scientific">Halocynthiibacter styelae</name>
    <dbReference type="NCBI Taxonomy" id="2761955"/>
    <lineage>
        <taxon>Bacteria</taxon>
        <taxon>Pseudomonadati</taxon>
        <taxon>Pseudomonadota</taxon>
        <taxon>Alphaproteobacteria</taxon>
        <taxon>Rhodobacterales</taxon>
        <taxon>Paracoccaceae</taxon>
        <taxon>Halocynthiibacter</taxon>
    </lineage>
</organism>
<dbReference type="Pfam" id="PF13148">
    <property type="entry name" value="DUF3987"/>
    <property type="match status" value="1"/>
</dbReference>
<dbReference type="AlphaFoldDB" id="A0A8J7IKB6"/>
<keyword evidence="3" id="KW-1185">Reference proteome</keyword>
<comment type="caution">
    <text evidence="2">The sequence shown here is derived from an EMBL/GenBank/DDBJ whole genome shotgun (WGS) entry which is preliminary data.</text>
</comment>
<proteinExistence type="predicted"/>
<evidence type="ECO:0000313" key="2">
    <source>
        <dbReference type="EMBL" id="MBI1494798.1"/>
    </source>
</evidence>
<evidence type="ECO:0000313" key="3">
    <source>
        <dbReference type="Proteomes" id="UP000640583"/>
    </source>
</evidence>
<protein>
    <submittedName>
        <fullName evidence="2">DUF3987 domain-containing protein</fullName>
    </submittedName>
</protein>
<reference evidence="2" key="1">
    <citation type="submission" date="2020-10" db="EMBL/GenBank/DDBJ databases">
        <title>Paenihalocynthiibacter styelae gen. nov., sp. nov., isolated from stalked sea squirt Styela clava.</title>
        <authorList>
            <person name="Kim Y.-O."/>
            <person name="Yoon J.-H."/>
        </authorList>
    </citation>
    <scope>NUCLEOTIDE SEQUENCE</scope>
    <source>
        <strain evidence="2">MYP1-1</strain>
    </source>
</reference>
<dbReference type="InterPro" id="IPR025048">
    <property type="entry name" value="DUF3987"/>
</dbReference>
<accession>A0A8J7IKB6</accession>
<sequence length="496" mass="53847">MNAEPNHLQEVQVEGPQPLVRDIPKGEDYPVEALGVLREAVEAVEDKTQAPVAIAAQSALSIASLAVQGFADVETLGGTAPSSLFCLTIARSGERKTGCDKLLMAGLRDFEDQRAVDYACTLADAEREIKLYEAQETKLIRAASGAGGKAVEARADLKAMMRRPELPLSPNRTATDPTFEGLVKLYALGHPSLGLFTDEGGGFFGGHAMNGENRLKTCAGLSGLWDGTPINRTRAGDGASTLRGRRLASHMMAQPVAVRPLLADPIANGQGFLARFLICEPESNIGRRTRVGYNPESDAVLARFSAKLSGYLGAQMPLREGTRNQLEPAILKMSESAKGLLWEYYQETERAQRPGDKFCHVTPYASKSAEQAARIAAVQTLWASTEANTVSVAVMADAITLARFYLSEVVRLANAAVVSEKIDRAETLRRWLLNSWAEDIVLPSQILNRGPNALRETHKIKEALKILESYGWVVPLPVGVVVNGKSRKLAYRIIRE</sequence>
<dbReference type="EMBL" id="JADCKQ010000011">
    <property type="protein sequence ID" value="MBI1494798.1"/>
    <property type="molecule type" value="Genomic_DNA"/>
</dbReference>
<feature type="coiled-coil region" evidence="1">
    <location>
        <begin position="115"/>
        <end position="142"/>
    </location>
</feature>